<feature type="region of interest" description="Disordered" evidence="1">
    <location>
        <begin position="42"/>
        <end position="61"/>
    </location>
</feature>
<feature type="region of interest" description="Disordered" evidence="1">
    <location>
        <begin position="68"/>
        <end position="105"/>
    </location>
</feature>
<feature type="region of interest" description="Disordered" evidence="1">
    <location>
        <begin position="909"/>
        <end position="931"/>
    </location>
</feature>
<evidence type="ECO:0000256" key="1">
    <source>
        <dbReference type="SAM" id="MobiDB-lite"/>
    </source>
</evidence>
<dbReference type="RefSeq" id="WP_204041818.1">
    <property type="nucleotide sequence ID" value="NZ_BOOA01000025.1"/>
</dbReference>
<dbReference type="InterPro" id="IPR047603">
    <property type="entry name" value="FxsC_N"/>
</dbReference>
<gene>
    <name evidence="3" type="ORF">Aph01nite_33950</name>
</gene>
<dbReference type="AlphaFoldDB" id="A0A919UR09"/>
<protein>
    <recommendedName>
        <fullName evidence="2">TIR domain-containing protein</fullName>
    </recommendedName>
</protein>
<feature type="region of interest" description="Disordered" evidence="1">
    <location>
        <begin position="485"/>
        <end position="520"/>
    </location>
</feature>
<dbReference type="InterPro" id="IPR000157">
    <property type="entry name" value="TIR_dom"/>
</dbReference>
<dbReference type="InterPro" id="IPR026367">
    <property type="entry name" value="FxsC_C"/>
</dbReference>
<name>A0A919UR09_9ACTN</name>
<evidence type="ECO:0000313" key="4">
    <source>
        <dbReference type="Proteomes" id="UP000640052"/>
    </source>
</evidence>
<dbReference type="InterPro" id="IPR035897">
    <property type="entry name" value="Toll_tir_struct_dom_sf"/>
</dbReference>
<dbReference type="NCBIfam" id="TIGR04276">
    <property type="entry name" value="FxsC_Cterm"/>
    <property type="match status" value="1"/>
</dbReference>
<feature type="compositionally biased region" description="Acidic residues" evidence="1">
    <location>
        <begin position="50"/>
        <end position="61"/>
    </location>
</feature>
<evidence type="ECO:0000259" key="2">
    <source>
        <dbReference type="Pfam" id="PF13676"/>
    </source>
</evidence>
<dbReference type="Gene3D" id="3.40.50.10140">
    <property type="entry name" value="Toll/interleukin-1 receptor homology (TIR) domain"/>
    <property type="match status" value="1"/>
</dbReference>
<dbReference type="Proteomes" id="UP000640052">
    <property type="component" value="Unassembled WGS sequence"/>
</dbReference>
<keyword evidence="4" id="KW-1185">Reference proteome</keyword>
<dbReference type="NCBIfam" id="NF040588">
    <property type="entry name" value="FxsC_Nterm"/>
    <property type="match status" value="1"/>
</dbReference>
<dbReference type="GO" id="GO:0007165">
    <property type="term" value="P:signal transduction"/>
    <property type="evidence" value="ECO:0007669"/>
    <property type="project" value="InterPro"/>
</dbReference>
<evidence type="ECO:0000313" key="3">
    <source>
        <dbReference type="EMBL" id="GIH25085.1"/>
    </source>
</evidence>
<organism evidence="3 4">
    <name type="scientific">Acrocarpospora phusangensis</name>
    <dbReference type="NCBI Taxonomy" id="1070424"/>
    <lineage>
        <taxon>Bacteria</taxon>
        <taxon>Bacillati</taxon>
        <taxon>Actinomycetota</taxon>
        <taxon>Actinomycetes</taxon>
        <taxon>Streptosporangiales</taxon>
        <taxon>Streptosporangiaceae</taxon>
        <taxon>Acrocarpospora</taxon>
    </lineage>
</organism>
<dbReference type="EMBL" id="BOOA01000025">
    <property type="protein sequence ID" value="GIH25085.1"/>
    <property type="molecule type" value="Genomic_DNA"/>
</dbReference>
<proteinExistence type="predicted"/>
<comment type="caution">
    <text evidence="3">The sequence shown here is derived from an EMBL/GenBank/DDBJ whole genome shotgun (WGS) entry which is preliminary data.</text>
</comment>
<dbReference type="SUPFAM" id="SSF52200">
    <property type="entry name" value="Toll/Interleukin receptor TIR domain"/>
    <property type="match status" value="1"/>
</dbReference>
<sequence length="931" mass="100511">MSLISVISALHRANLTPTARELAEAIWLARYAPASVLGAEAAAPVGGPDQDSDGGADTETDDLSAAHAAGAPLGVPGSSPAGSRMTGRPVRLPEAPGLTGGRDLQHAVRPLRRRVPSHRRLTFDENATVAFIASTGLWLPVQRPAPERWFEVALVVDTSPSMALWRVAAAELHTLLSGTGAFRDVRTWYLDPAKGGVAATPSGPGRDPRELVDGAGRRLFLVLTDGGARGWHDGTCLRTLTGWAHRCPAAVLQTLPEQMWSRTGLPVLGARLHAAAAGLPNTRLRTTFPRRRPRRTPEVPIPVLGVEPTALGSLARLLAGTATGVPLAIAADRVPTAGQETPAAWVQAGDELGRFRASASPEAYQLAVCLSAVPLTLPVMRLVRHAAVPASTTSALAEVLLGGLLVRTGQDSYEFLPGVREGLRGELRRSEEIAVRAAVSGYIEDNAGRRGQTFAGIIAAAEGEPAAVAGGELAPVPAEVTTRLGLPDVPDTSPAEVGGPADQMANEGIEESYSRSERRRFSRRNDAQAPYFFLSYAHIPGLAEDGRTDPNRWVAKLFRDLVDEILQLTTVRGPEQAGFMDYELRSGVRWADQLSEALATCRVFVPLYSPRYFSSEACGKEWSAFARRLPVPADEENRMGAIIPALWAPLPELDSIPRVAREIQFDHETLGPRYREEGFYGLMKARSRRLHYQRAVDVLAKRIIQVAERDPAPLGEPADFVNLPSAFHDPDTGAALRSSVPRISMTIVALDLSRLSSGQQSRPYGRTPLEWHPFPEGRPLASYAVDAALQHGYALEVGSLDDQVEYLTRDKKPDTPSVVVVDPWAVQDARLWQSLRRLCETASRPLPVVVWNTNDALLGRAENELSARLREAIPELPGAPAATHVTSLAAFQRELPRILYSAVARYLRSAPSHPPTDSGKPSLMDPAQDDN</sequence>
<accession>A0A919UR09</accession>
<dbReference type="Pfam" id="PF13676">
    <property type="entry name" value="TIR_2"/>
    <property type="match status" value="1"/>
</dbReference>
<feature type="domain" description="TIR" evidence="2">
    <location>
        <begin position="532"/>
        <end position="654"/>
    </location>
</feature>
<dbReference type="InterPro" id="IPR047738">
    <property type="entry name" value="SAV_2336-like_N"/>
</dbReference>
<dbReference type="NCBIfam" id="NF041121">
    <property type="entry name" value="SAV_2336_NTERM"/>
    <property type="match status" value="1"/>
</dbReference>
<reference evidence="3" key="1">
    <citation type="submission" date="2021-01" db="EMBL/GenBank/DDBJ databases">
        <title>Whole genome shotgun sequence of Acrocarpospora phusangensis NBRC 108782.</title>
        <authorList>
            <person name="Komaki H."/>
            <person name="Tamura T."/>
        </authorList>
    </citation>
    <scope>NUCLEOTIDE SEQUENCE</scope>
    <source>
        <strain evidence="3">NBRC 108782</strain>
    </source>
</reference>